<dbReference type="Pfam" id="PF01753">
    <property type="entry name" value="zf-MYND"/>
    <property type="match status" value="1"/>
</dbReference>
<evidence type="ECO:0000256" key="14">
    <source>
        <dbReference type="ARBA" id="ARBA00023136"/>
    </source>
</evidence>
<dbReference type="PANTHER" id="PTHR32523:SF8">
    <property type="entry name" value="DOLICHOL KINASE"/>
    <property type="match status" value="1"/>
</dbReference>
<evidence type="ECO:0000256" key="10">
    <source>
        <dbReference type="ARBA" id="ARBA00022777"/>
    </source>
</evidence>
<evidence type="ECO:0000256" key="3">
    <source>
        <dbReference type="ARBA" id="ARBA00010794"/>
    </source>
</evidence>
<evidence type="ECO:0000259" key="19">
    <source>
        <dbReference type="PROSITE" id="PS50865"/>
    </source>
</evidence>
<evidence type="ECO:0000256" key="11">
    <source>
        <dbReference type="ARBA" id="ARBA00022833"/>
    </source>
</evidence>
<accession>L8WWW2</accession>
<evidence type="ECO:0000256" key="16">
    <source>
        <dbReference type="ARBA" id="ARBA00039024"/>
    </source>
</evidence>
<evidence type="ECO:0000256" key="17">
    <source>
        <dbReference type="ARBA" id="ARBA00048889"/>
    </source>
</evidence>
<comment type="pathway">
    <text evidence="15">Cofactor biosynthesis; tocopherol biosynthesis.</text>
</comment>
<comment type="similarity">
    <text evidence="3">Belongs to the polyprenol kinase family.</text>
</comment>
<evidence type="ECO:0000256" key="8">
    <source>
        <dbReference type="ARBA" id="ARBA00022723"/>
    </source>
</evidence>
<comment type="subcellular location">
    <subcellularLocation>
        <location evidence="1">Membrane</location>
        <topology evidence="1">Multi-pass membrane protein</topology>
    </subcellularLocation>
    <subcellularLocation>
        <location evidence="2">Plastid</location>
        <location evidence="2">Chloroplast</location>
    </subcellularLocation>
</comment>
<evidence type="ECO:0000313" key="21">
    <source>
        <dbReference type="Proteomes" id="UP000011668"/>
    </source>
</evidence>
<dbReference type="PANTHER" id="PTHR32523">
    <property type="entry name" value="PHYTOL KINASE 1, CHLOROPLASTIC"/>
    <property type="match status" value="1"/>
</dbReference>
<dbReference type="InterPro" id="IPR039606">
    <property type="entry name" value="Phytol/farnesol_kinase"/>
</dbReference>
<dbReference type="STRING" id="983506.L8WWW2"/>
<evidence type="ECO:0000256" key="7">
    <source>
        <dbReference type="ARBA" id="ARBA00022692"/>
    </source>
</evidence>
<keyword evidence="13" id="KW-1133">Transmembrane helix</keyword>
<evidence type="ECO:0000256" key="5">
    <source>
        <dbReference type="ARBA" id="ARBA00022640"/>
    </source>
</evidence>
<evidence type="ECO:0000256" key="13">
    <source>
        <dbReference type="ARBA" id="ARBA00022989"/>
    </source>
</evidence>
<keyword evidence="10" id="KW-0418">Kinase</keyword>
<keyword evidence="14" id="KW-0472">Membrane</keyword>
<dbReference type="Proteomes" id="UP000011668">
    <property type="component" value="Unassembled WGS sequence"/>
</dbReference>
<dbReference type="SUPFAM" id="SSF144232">
    <property type="entry name" value="HIT/MYND zinc finger-like"/>
    <property type="match status" value="1"/>
</dbReference>
<keyword evidence="6" id="KW-0808">Transferase</keyword>
<evidence type="ECO:0000313" key="20">
    <source>
        <dbReference type="EMBL" id="ELU41297.1"/>
    </source>
</evidence>
<keyword evidence="9 18" id="KW-0863">Zinc-finger</keyword>
<keyword evidence="4" id="KW-0150">Chloroplast</keyword>
<evidence type="ECO:0000256" key="6">
    <source>
        <dbReference type="ARBA" id="ARBA00022679"/>
    </source>
</evidence>
<evidence type="ECO:0000256" key="18">
    <source>
        <dbReference type="PROSITE-ProRule" id="PRU00134"/>
    </source>
</evidence>
<dbReference type="GO" id="GO:0010276">
    <property type="term" value="F:phytol kinase activity"/>
    <property type="evidence" value="ECO:0007669"/>
    <property type="project" value="UniProtKB-EC"/>
</dbReference>
<evidence type="ECO:0000256" key="12">
    <source>
        <dbReference type="ARBA" id="ARBA00022946"/>
    </source>
</evidence>
<dbReference type="OMA" id="QGIDWLR"/>
<dbReference type="HOGENOM" id="CLU_086444_0_0_1"/>
<dbReference type="EC" id="2.7.1.182" evidence="16"/>
<organism evidence="20 21">
    <name type="scientific">Thanatephorus cucumeris (strain AG1-IA)</name>
    <name type="common">Rice sheath blight fungus</name>
    <name type="synonym">Rhizoctonia solani</name>
    <dbReference type="NCBI Taxonomy" id="983506"/>
    <lineage>
        <taxon>Eukaryota</taxon>
        <taxon>Fungi</taxon>
        <taxon>Dikarya</taxon>
        <taxon>Basidiomycota</taxon>
        <taxon>Agaricomycotina</taxon>
        <taxon>Agaricomycetes</taxon>
        <taxon>Cantharellales</taxon>
        <taxon>Ceratobasidiaceae</taxon>
        <taxon>Rhizoctonia</taxon>
        <taxon>Rhizoctonia solani AG-1</taxon>
    </lineage>
</organism>
<keyword evidence="12" id="KW-0809">Transit peptide</keyword>
<keyword evidence="7" id="KW-0812">Transmembrane</keyword>
<evidence type="ECO:0000256" key="9">
    <source>
        <dbReference type="ARBA" id="ARBA00022771"/>
    </source>
</evidence>
<evidence type="ECO:0000256" key="15">
    <source>
        <dbReference type="ARBA" id="ARBA00024015"/>
    </source>
</evidence>
<keyword evidence="21" id="KW-1185">Reference proteome</keyword>
<dbReference type="OrthoDB" id="341421at2759"/>
<sequence>MDHHVISPRLLRDLGLPDSWCSFGSSNHNQNILSTLWKLYGSTMSMITINGRTMDVQAFRDEAISFTDMMAKNARLDEPLPAGQDFSEAEDKELQTQLRAMDILPREAKSIMWAAFCAKHVGKLANNLRELSVETQPKAFSTYVQILSLLPEAAEEPYYRIFLSSPDSRLLANLVGNAFSRSILWRSPSGPGFICGLLIELLFWCDTSEGDDKKSSMDASTRRRVARKIASIKSHSNFQYLPVTQKADIERLDGVLTVIEQMPEDFYLKSTRDHLLSRADCCGNEGCAEEPTTRCARCRSVQYCGKKCQTKHWKNGHKVRCFAYE</sequence>
<feature type="domain" description="MYND-type" evidence="19">
    <location>
        <begin position="279"/>
        <end position="321"/>
    </location>
</feature>
<dbReference type="AlphaFoldDB" id="L8WWW2"/>
<protein>
    <recommendedName>
        <fullName evidence="16">phytol kinase</fullName>
        <ecNumber evidence="16">2.7.1.182</ecNumber>
    </recommendedName>
</protein>
<dbReference type="Gene3D" id="6.10.140.2220">
    <property type="match status" value="1"/>
</dbReference>
<proteinExistence type="inferred from homology"/>
<dbReference type="InterPro" id="IPR002893">
    <property type="entry name" value="Znf_MYND"/>
</dbReference>
<evidence type="ECO:0000256" key="1">
    <source>
        <dbReference type="ARBA" id="ARBA00004141"/>
    </source>
</evidence>
<comment type="catalytic activity">
    <reaction evidence="17">
        <text>phytol + CTP = phytyl phosphate + CDP + H(+)</text>
        <dbReference type="Rhea" id="RHEA:38055"/>
        <dbReference type="ChEBI" id="CHEBI:15378"/>
        <dbReference type="ChEBI" id="CHEBI:17327"/>
        <dbReference type="ChEBI" id="CHEBI:37563"/>
        <dbReference type="ChEBI" id="CHEBI:58069"/>
        <dbReference type="ChEBI" id="CHEBI:75483"/>
        <dbReference type="EC" id="2.7.1.182"/>
    </reaction>
</comment>
<reference evidence="20 21" key="1">
    <citation type="journal article" date="2013" name="Nat. Commun.">
        <title>The evolution and pathogenic mechanisms of the rice sheath blight pathogen.</title>
        <authorList>
            <person name="Zheng A."/>
            <person name="Lin R."/>
            <person name="Xu L."/>
            <person name="Qin P."/>
            <person name="Tang C."/>
            <person name="Ai P."/>
            <person name="Zhang D."/>
            <person name="Liu Y."/>
            <person name="Sun Z."/>
            <person name="Feng H."/>
            <person name="Wang Y."/>
            <person name="Chen Y."/>
            <person name="Liang X."/>
            <person name="Fu R."/>
            <person name="Li Q."/>
            <person name="Zhang J."/>
            <person name="Yu X."/>
            <person name="Xie Z."/>
            <person name="Ding L."/>
            <person name="Guan P."/>
            <person name="Tang J."/>
            <person name="Liang Y."/>
            <person name="Wang S."/>
            <person name="Deng Q."/>
            <person name="Li S."/>
            <person name="Zhu J."/>
            <person name="Wang L."/>
            <person name="Liu H."/>
            <person name="Li P."/>
        </authorList>
    </citation>
    <scope>NUCLEOTIDE SEQUENCE [LARGE SCALE GENOMIC DNA]</scope>
    <source>
        <strain evidence="21">AG-1 IA</strain>
    </source>
</reference>
<dbReference type="PROSITE" id="PS01360">
    <property type="entry name" value="ZF_MYND_1"/>
    <property type="match status" value="1"/>
</dbReference>
<evidence type="ECO:0000256" key="4">
    <source>
        <dbReference type="ARBA" id="ARBA00022528"/>
    </source>
</evidence>
<evidence type="ECO:0000256" key="2">
    <source>
        <dbReference type="ARBA" id="ARBA00004229"/>
    </source>
</evidence>
<keyword evidence="11" id="KW-0862">Zinc</keyword>
<dbReference type="EMBL" id="AFRT01001085">
    <property type="protein sequence ID" value="ELU41297.1"/>
    <property type="molecule type" value="Genomic_DNA"/>
</dbReference>
<dbReference type="GO" id="GO:0016020">
    <property type="term" value="C:membrane"/>
    <property type="evidence" value="ECO:0007669"/>
    <property type="project" value="UniProtKB-SubCell"/>
</dbReference>
<comment type="caution">
    <text evidence="20">The sequence shown here is derived from an EMBL/GenBank/DDBJ whole genome shotgun (WGS) entry which is preliminary data.</text>
</comment>
<gene>
    <name evidence="20" type="ORF">AG1IA_04680</name>
</gene>
<keyword evidence="8" id="KW-0479">Metal-binding</keyword>
<dbReference type="PROSITE" id="PS50865">
    <property type="entry name" value="ZF_MYND_2"/>
    <property type="match status" value="1"/>
</dbReference>
<keyword evidence="5" id="KW-0934">Plastid</keyword>
<dbReference type="GO" id="GO:0008270">
    <property type="term" value="F:zinc ion binding"/>
    <property type="evidence" value="ECO:0007669"/>
    <property type="project" value="UniProtKB-KW"/>
</dbReference>
<name>L8WWW2_THACA</name>